<protein>
    <submittedName>
        <fullName evidence="4">Thioredoxin domain-containing protein</fullName>
    </submittedName>
</protein>
<dbReference type="CDD" id="cd02947">
    <property type="entry name" value="TRX_family"/>
    <property type="match status" value="1"/>
</dbReference>
<feature type="region of interest" description="Disordered" evidence="1">
    <location>
        <begin position="544"/>
        <end position="565"/>
    </location>
</feature>
<dbReference type="InterPro" id="IPR013766">
    <property type="entry name" value="Thioredoxin_domain"/>
</dbReference>
<dbReference type="InterPro" id="IPR050620">
    <property type="entry name" value="Thioredoxin_H-type-like"/>
</dbReference>
<dbReference type="PANTHER" id="PTHR10438">
    <property type="entry name" value="THIOREDOXIN"/>
    <property type="match status" value="1"/>
</dbReference>
<dbReference type="PANTHER" id="PTHR10438:SF405">
    <property type="entry name" value="THIOREDOXIN DOMAIN-CONTAINING PROTEIN"/>
    <property type="match status" value="1"/>
</dbReference>
<dbReference type="InterPro" id="IPR036249">
    <property type="entry name" value="Thioredoxin-like_sf"/>
</dbReference>
<evidence type="ECO:0000256" key="1">
    <source>
        <dbReference type="SAM" id="MobiDB-lite"/>
    </source>
</evidence>
<keyword evidence="3" id="KW-1185">Reference proteome</keyword>
<evidence type="ECO:0000259" key="2">
    <source>
        <dbReference type="PROSITE" id="PS51352"/>
    </source>
</evidence>
<dbReference type="Proteomes" id="UP000095280">
    <property type="component" value="Unplaced"/>
</dbReference>
<dbReference type="AlphaFoldDB" id="A0A1I8F3N4"/>
<feature type="compositionally biased region" description="Basic and acidic residues" evidence="1">
    <location>
        <begin position="370"/>
        <end position="381"/>
    </location>
</feature>
<feature type="region of interest" description="Disordered" evidence="1">
    <location>
        <begin position="328"/>
        <end position="397"/>
    </location>
</feature>
<feature type="compositionally biased region" description="Low complexity" evidence="1">
    <location>
        <begin position="352"/>
        <end position="369"/>
    </location>
</feature>
<feature type="compositionally biased region" description="Low complexity" evidence="1">
    <location>
        <begin position="387"/>
        <end position="397"/>
    </location>
</feature>
<feature type="domain" description="Thioredoxin" evidence="2">
    <location>
        <begin position="405"/>
        <end position="547"/>
    </location>
</feature>
<organism evidence="3 4">
    <name type="scientific">Macrostomum lignano</name>
    <dbReference type="NCBI Taxonomy" id="282301"/>
    <lineage>
        <taxon>Eukaryota</taxon>
        <taxon>Metazoa</taxon>
        <taxon>Spiralia</taxon>
        <taxon>Lophotrochozoa</taxon>
        <taxon>Platyhelminthes</taxon>
        <taxon>Rhabditophora</taxon>
        <taxon>Macrostomorpha</taxon>
        <taxon>Macrostomida</taxon>
        <taxon>Macrostomidae</taxon>
        <taxon>Macrostomum</taxon>
    </lineage>
</organism>
<dbReference type="Gene3D" id="3.40.30.10">
    <property type="entry name" value="Glutaredoxin"/>
    <property type="match status" value="1"/>
</dbReference>
<accession>A0A1I8F3N4</accession>
<name>A0A1I8F3N4_9PLAT</name>
<dbReference type="Pfam" id="PF00085">
    <property type="entry name" value="Thioredoxin"/>
    <property type="match status" value="1"/>
</dbReference>
<sequence>VVFTSLPLPIEQRHIVDDIVAVVGSSWDSSCGRHWQLAPAAGHRGMPRHAQRRLISDQWRRRWPVGGVDGCLVLRLPTELILIIISHQGVAAGAAFRISDSDSAVAAAAGVVHGQHPGRLGQAEAHNEQVERVAVGVGVLVVRGDAARGAVECLRHVADVEHYTDEEKQAWGRFGGRRREAPAGLTAADSIHTLKWLNSRMSVGFMSPPSRRYLKVMPSAICELLYLVQLVRCPLNMNTVFLLLGTNFCSEQRRQSPEWIAVTLCVPFRSASHSKVTIQKSVAMEMVSVSNAAKALVHSTTESSDFLPSNGAALTASLAVVERGIRTQPRMPLSSSSNAAEKKSKKQKSKDNQAAAAAAVASAAGAAGKKSSERTKVKKAQDSQMGAAPKPADATAADESQLVNGALADPAEELASVASDSAASTSALVEITEVASFQALLSAESEQEEKKKKNSNKNLVLACFGAKWCRPCVVFAPKLELLARRFSQVAFVKINVDRMTAVADEYSVRAVPTFVLFKGGAKVGAVVSANQANIEELLLSNGAQPSESKAIAGKAKFQGSKLKKD</sequence>
<dbReference type="PROSITE" id="PS51352">
    <property type="entry name" value="THIOREDOXIN_2"/>
    <property type="match status" value="1"/>
</dbReference>
<evidence type="ECO:0000313" key="3">
    <source>
        <dbReference type="Proteomes" id="UP000095280"/>
    </source>
</evidence>
<dbReference type="SUPFAM" id="SSF52833">
    <property type="entry name" value="Thioredoxin-like"/>
    <property type="match status" value="1"/>
</dbReference>
<proteinExistence type="predicted"/>
<evidence type="ECO:0000313" key="4">
    <source>
        <dbReference type="WBParaSite" id="maker-unitig_15624-snap-gene-0.3-mRNA-1"/>
    </source>
</evidence>
<dbReference type="WBParaSite" id="maker-unitig_15624-snap-gene-0.3-mRNA-1">
    <property type="protein sequence ID" value="maker-unitig_15624-snap-gene-0.3-mRNA-1"/>
    <property type="gene ID" value="maker-unitig_15624-snap-gene-0.3"/>
</dbReference>
<reference evidence="4" key="1">
    <citation type="submission" date="2016-11" db="UniProtKB">
        <authorList>
            <consortium name="WormBaseParasite"/>
        </authorList>
    </citation>
    <scope>IDENTIFICATION</scope>
</reference>